<proteinExistence type="inferred from homology"/>
<feature type="domain" description="Tyrosine specific protein phosphatases" evidence="5">
    <location>
        <begin position="66"/>
        <end position="124"/>
    </location>
</feature>
<dbReference type="PANTHER" id="PTHR45961">
    <property type="entry name" value="IP21249P"/>
    <property type="match status" value="1"/>
</dbReference>
<evidence type="ECO:0000259" key="5">
    <source>
        <dbReference type="PROSITE" id="PS50056"/>
    </source>
</evidence>
<reference evidence="7" key="1">
    <citation type="submission" date="2022-11" db="UniProtKB">
        <authorList>
            <consortium name="WormBaseParasite"/>
        </authorList>
    </citation>
    <scope>IDENTIFICATION</scope>
</reference>
<dbReference type="Proteomes" id="UP000887540">
    <property type="component" value="Unplaced"/>
</dbReference>
<evidence type="ECO:0000313" key="6">
    <source>
        <dbReference type="Proteomes" id="UP000887540"/>
    </source>
</evidence>
<evidence type="ECO:0000256" key="2">
    <source>
        <dbReference type="ARBA" id="ARBA00022801"/>
    </source>
</evidence>
<dbReference type="InterPro" id="IPR052103">
    <property type="entry name" value="Dual_spec_Phospatases"/>
</dbReference>
<accession>A0A914C6C0</accession>
<dbReference type="Pfam" id="PF00782">
    <property type="entry name" value="DSPc"/>
    <property type="match status" value="1"/>
</dbReference>
<evidence type="ECO:0000256" key="3">
    <source>
        <dbReference type="ARBA" id="ARBA00022912"/>
    </source>
</evidence>
<keyword evidence="2" id="KW-0378">Hydrolase</keyword>
<keyword evidence="3" id="KW-0904">Protein phosphatase</keyword>
<dbReference type="Gene3D" id="3.90.190.10">
    <property type="entry name" value="Protein tyrosine phosphatase superfamily"/>
    <property type="match status" value="1"/>
</dbReference>
<dbReference type="GO" id="GO:0005737">
    <property type="term" value="C:cytoplasm"/>
    <property type="evidence" value="ECO:0007669"/>
    <property type="project" value="TreeGrafter"/>
</dbReference>
<dbReference type="WBParaSite" id="ACRNAN_Path_411.g1568.t1">
    <property type="protein sequence ID" value="ACRNAN_Path_411.g1568.t1"/>
    <property type="gene ID" value="ACRNAN_Path_411.g1568"/>
</dbReference>
<feature type="domain" description="Tyrosine-protein phosphatase" evidence="4">
    <location>
        <begin position="5"/>
        <end position="145"/>
    </location>
</feature>
<dbReference type="SUPFAM" id="SSF52799">
    <property type="entry name" value="(Phosphotyrosine protein) phosphatases II"/>
    <property type="match status" value="1"/>
</dbReference>
<comment type="similarity">
    <text evidence="1">Belongs to the protein-tyrosine phosphatase family. Non-receptor class dual specificity subfamily.</text>
</comment>
<evidence type="ECO:0000259" key="4">
    <source>
        <dbReference type="PROSITE" id="PS50054"/>
    </source>
</evidence>
<dbReference type="PROSITE" id="PS50054">
    <property type="entry name" value="TYR_PHOSPHATASE_DUAL"/>
    <property type="match status" value="1"/>
</dbReference>
<sequence>MSDESISEIRPYLYLSGYSCLNETILQEMGITHAVDATNFPECLRISGIEYFGVEIDDSEIADLKKYFEPAARFIRNARGEGGKILVYCAAGISRSSSIVIIYLMICEGLTLRQAYCEVSRSRPIIAPNLGFWRQMIEYEKEKFGGSTVTLLNGMRKPIPNVYINKTKPVDEVKWRMFCEKYPDAEDQFFLS</sequence>
<dbReference type="InterPro" id="IPR020422">
    <property type="entry name" value="TYR_PHOSPHATASE_DUAL_dom"/>
</dbReference>
<dbReference type="AlphaFoldDB" id="A0A914C6C0"/>
<dbReference type="GO" id="GO:0004721">
    <property type="term" value="F:phosphoprotein phosphatase activity"/>
    <property type="evidence" value="ECO:0007669"/>
    <property type="project" value="UniProtKB-KW"/>
</dbReference>
<dbReference type="InterPro" id="IPR000387">
    <property type="entry name" value="Tyr_Pase_dom"/>
</dbReference>
<name>A0A914C6C0_9BILA</name>
<dbReference type="SMART" id="SM00195">
    <property type="entry name" value="DSPc"/>
    <property type="match status" value="1"/>
</dbReference>
<keyword evidence="6" id="KW-1185">Reference proteome</keyword>
<dbReference type="InterPro" id="IPR000340">
    <property type="entry name" value="Dual-sp_phosphatase_cat-dom"/>
</dbReference>
<dbReference type="PROSITE" id="PS50056">
    <property type="entry name" value="TYR_PHOSPHATASE_2"/>
    <property type="match status" value="1"/>
</dbReference>
<evidence type="ECO:0000313" key="7">
    <source>
        <dbReference type="WBParaSite" id="ACRNAN_Path_411.g1568.t1"/>
    </source>
</evidence>
<dbReference type="InterPro" id="IPR029021">
    <property type="entry name" value="Prot-tyrosine_phosphatase-like"/>
</dbReference>
<dbReference type="PANTHER" id="PTHR45961:SF3">
    <property type="entry name" value="DUAL SPECIFICITY PROTEIN PHOSPHATASE 14"/>
    <property type="match status" value="1"/>
</dbReference>
<evidence type="ECO:0000256" key="1">
    <source>
        <dbReference type="ARBA" id="ARBA00008601"/>
    </source>
</evidence>
<organism evidence="6 7">
    <name type="scientific">Acrobeloides nanus</name>
    <dbReference type="NCBI Taxonomy" id="290746"/>
    <lineage>
        <taxon>Eukaryota</taxon>
        <taxon>Metazoa</taxon>
        <taxon>Ecdysozoa</taxon>
        <taxon>Nematoda</taxon>
        <taxon>Chromadorea</taxon>
        <taxon>Rhabditida</taxon>
        <taxon>Tylenchina</taxon>
        <taxon>Cephalobomorpha</taxon>
        <taxon>Cephaloboidea</taxon>
        <taxon>Cephalobidae</taxon>
        <taxon>Acrobeloides</taxon>
    </lineage>
</organism>
<protein>
    <submittedName>
        <fullName evidence="7">Protein-tyrosine-phosphatase</fullName>
    </submittedName>
</protein>
<dbReference type="CDD" id="cd14514">
    <property type="entry name" value="DUSP14-like"/>
    <property type="match status" value="1"/>
</dbReference>